<reference evidence="10 11" key="1">
    <citation type="submission" date="2016-10" db="EMBL/GenBank/DDBJ databases">
        <authorList>
            <person name="de Groot N.N."/>
        </authorList>
    </citation>
    <scope>NUCLEOTIDE SEQUENCE [LARGE SCALE GENOMIC DNA]</scope>
    <source>
        <strain evidence="10 11">CGMCC 1.7054</strain>
    </source>
</reference>
<evidence type="ECO:0000256" key="6">
    <source>
        <dbReference type="ARBA" id="ARBA00049033"/>
    </source>
</evidence>
<dbReference type="Pfam" id="PF01268">
    <property type="entry name" value="FTHFS"/>
    <property type="match status" value="1"/>
</dbReference>
<evidence type="ECO:0000256" key="4">
    <source>
        <dbReference type="ARBA" id="ARBA00022741"/>
    </source>
</evidence>
<dbReference type="Proteomes" id="UP000198881">
    <property type="component" value="Unassembled WGS sequence"/>
</dbReference>
<dbReference type="OrthoDB" id="9761733at2"/>
<dbReference type="AlphaFoldDB" id="A0A1I7MRH3"/>
<dbReference type="Gene3D" id="3.30.1510.10">
    <property type="entry name" value="Domain 2, N(10)-formyltetrahydrofolate synthetase"/>
    <property type="match status" value="1"/>
</dbReference>
<keyword evidence="4 8" id="KW-0547">Nucleotide-binding</keyword>
<dbReference type="InterPro" id="IPR000559">
    <property type="entry name" value="Formate_THF_ligase"/>
</dbReference>
<evidence type="ECO:0000313" key="11">
    <source>
        <dbReference type="Proteomes" id="UP000198881"/>
    </source>
</evidence>
<protein>
    <recommendedName>
        <fullName evidence="8">Formate--tetrahydrofolate ligase</fullName>
        <ecNumber evidence="8">6.3.4.3</ecNumber>
    </recommendedName>
    <alternativeName>
        <fullName evidence="8">Formyltetrahydrofolate synthetase</fullName>
        <shortName evidence="8">FHS</shortName>
        <shortName evidence="8">FTHFS</shortName>
    </alternativeName>
</protein>
<gene>
    <name evidence="8" type="primary">fhs</name>
    <name evidence="10" type="ORF">SAMN04487966_11172</name>
</gene>
<dbReference type="FunFam" id="3.10.410.10:FF:000001">
    <property type="entry name" value="Putative formate--tetrahydrofolate ligase"/>
    <property type="match status" value="1"/>
</dbReference>
<evidence type="ECO:0000256" key="8">
    <source>
        <dbReference type="HAMAP-Rule" id="MF_01543"/>
    </source>
</evidence>
<sequence>MTPALTDAQISAAATLKPIAVVGKDAGIPDEALIPYGRSMAKVEVRALPQQAGRNGRVVLVTGISPTPAGEGKTTVTVGLVDGMNVLAGREDAPAQVAGSVTMAALREPSLGPVFGKKGGATGGGHAQVAPMEQINLHFTGDFHAITSAHNLLCALIDNHIHQGNELGIDPRTITVKRALDVNDRSLRHTVIGLGGKAQGVPRENGFEITVATETMAVFCLARDLTDLKERLGRITVGQTFGGEPVTAGMIGPNGAQGAMAVLLKDALNPNLVQTLGGSAALVHGGPFANIAHGCNSVMATRTAQRLADWVVTEAGFGADLGGEKFMDITAPAGGFEPAVSVVVATVRALKLQGGMTLAEVQAGADAAVSAGDAGAAERHLQALEAGVVNLQRHVENMRRFGVPVVVAVNRFGQDTDAELAWLRGWCEHHEIPVAVADVWAQGGKGAVELARRVVEVVEQAEAVRAEAEARMADAAALLTTEDPHEVPGWAPLYPADLPVAHKIETIVEQIYRGARVEYAPLARRQLAELEAAGLDRLPVCMAKTPYSFSDDPSVLGAPQGFTVTVREVVARTGAGFVVVLTGNVMTMPGLPASPAADQMDVGVDGTVTGLF</sequence>
<keyword evidence="2 8" id="KW-0554">One-carbon metabolism</keyword>
<comment type="catalytic activity">
    <reaction evidence="6 8">
        <text>(6S)-5,6,7,8-tetrahydrofolate + formate + ATP = (6R)-10-formyltetrahydrofolate + ADP + phosphate</text>
        <dbReference type="Rhea" id="RHEA:20221"/>
        <dbReference type="ChEBI" id="CHEBI:15740"/>
        <dbReference type="ChEBI" id="CHEBI:30616"/>
        <dbReference type="ChEBI" id="CHEBI:43474"/>
        <dbReference type="ChEBI" id="CHEBI:57453"/>
        <dbReference type="ChEBI" id="CHEBI:195366"/>
        <dbReference type="ChEBI" id="CHEBI:456216"/>
        <dbReference type="EC" id="6.3.4.3"/>
    </reaction>
</comment>
<dbReference type="EMBL" id="FPCG01000011">
    <property type="protein sequence ID" value="SFV24516.1"/>
    <property type="molecule type" value="Genomic_DNA"/>
</dbReference>
<dbReference type="SUPFAM" id="SSF52540">
    <property type="entry name" value="P-loop containing nucleoside triphosphate hydrolases"/>
    <property type="match status" value="1"/>
</dbReference>
<accession>A0A1I7MRH3</accession>
<dbReference type="EC" id="6.3.4.3" evidence="8"/>
<dbReference type="Gene3D" id="3.10.410.10">
    <property type="entry name" value="Formyltetrahydrofolate synthetase, domain 3"/>
    <property type="match status" value="1"/>
</dbReference>
<dbReference type="FunFam" id="3.30.1510.10:FF:000001">
    <property type="entry name" value="Formate--tetrahydrofolate ligase"/>
    <property type="match status" value="1"/>
</dbReference>
<comment type="similarity">
    <text evidence="7 8">Belongs to the formate--tetrahydrofolate ligase family.</text>
</comment>
<keyword evidence="11" id="KW-1185">Reference proteome</keyword>
<evidence type="ECO:0000256" key="3">
    <source>
        <dbReference type="ARBA" id="ARBA00022598"/>
    </source>
</evidence>
<proteinExistence type="inferred from homology"/>
<feature type="coiled-coil region" evidence="9">
    <location>
        <begin position="451"/>
        <end position="478"/>
    </location>
</feature>
<evidence type="ECO:0000256" key="5">
    <source>
        <dbReference type="ARBA" id="ARBA00022840"/>
    </source>
</evidence>
<keyword evidence="3 8" id="KW-0436">Ligase</keyword>
<dbReference type="UniPathway" id="UPA00193"/>
<evidence type="ECO:0000256" key="1">
    <source>
        <dbReference type="ARBA" id="ARBA00004777"/>
    </source>
</evidence>
<dbReference type="GO" id="GO:0005524">
    <property type="term" value="F:ATP binding"/>
    <property type="evidence" value="ECO:0007669"/>
    <property type="project" value="UniProtKB-UniRule"/>
</dbReference>
<comment type="pathway">
    <text evidence="1 8">One-carbon metabolism; tetrahydrofolate interconversion.</text>
</comment>
<evidence type="ECO:0000256" key="9">
    <source>
        <dbReference type="SAM" id="Coils"/>
    </source>
</evidence>
<dbReference type="GO" id="GO:0004329">
    <property type="term" value="F:formate-tetrahydrofolate ligase activity"/>
    <property type="evidence" value="ECO:0007669"/>
    <property type="project" value="UniProtKB-UniRule"/>
</dbReference>
<evidence type="ECO:0000313" key="10">
    <source>
        <dbReference type="EMBL" id="SFV24516.1"/>
    </source>
</evidence>
<dbReference type="InterPro" id="IPR027417">
    <property type="entry name" value="P-loop_NTPase"/>
</dbReference>
<dbReference type="Gene3D" id="3.40.50.300">
    <property type="entry name" value="P-loop containing nucleotide triphosphate hydrolases"/>
    <property type="match status" value="1"/>
</dbReference>
<dbReference type="HAMAP" id="MF_01543">
    <property type="entry name" value="FTHFS"/>
    <property type="match status" value="1"/>
</dbReference>
<dbReference type="STRING" id="574650.SAMN04487966_11172"/>
<name>A0A1I7MRH3_9MICC</name>
<dbReference type="GO" id="GO:0035999">
    <property type="term" value="P:tetrahydrofolate interconversion"/>
    <property type="evidence" value="ECO:0007669"/>
    <property type="project" value="UniProtKB-UniRule"/>
</dbReference>
<feature type="binding site" evidence="8">
    <location>
        <begin position="67"/>
        <end position="74"/>
    </location>
    <ligand>
        <name>ATP</name>
        <dbReference type="ChEBI" id="CHEBI:30616"/>
    </ligand>
</feature>
<evidence type="ECO:0000256" key="7">
    <source>
        <dbReference type="ARBA" id="ARBA00061363"/>
    </source>
</evidence>
<dbReference type="NCBIfam" id="NF010030">
    <property type="entry name" value="PRK13505.1"/>
    <property type="match status" value="1"/>
</dbReference>
<organism evidence="10 11">
    <name type="scientific">Micrococcus terreus</name>
    <dbReference type="NCBI Taxonomy" id="574650"/>
    <lineage>
        <taxon>Bacteria</taxon>
        <taxon>Bacillati</taxon>
        <taxon>Actinomycetota</taxon>
        <taxon>Actinomycetes</taxon>
        <taxon>Micrococcales</taxon>
        <taxon>Micrococcaceae</taxon>
        <taxon>Micrococcus</taxon>
    </lineage>
</organism>
<dbReference type="RefSeq" id="WP_091699042.1">
    <property type="nucleotide sequence ID" value="NZ_FPCG01000011.1"/>
</dbReference>
<keyword evidence="9" id="KW-0175">Coiled coil</keyword>
<keyword evidence="5 8" id="KW-0067">ATP-binding</keyword>
<evidence type="ECO:0000256" key="2">
    <source>
        <dbReference type="ARBA" id="ARBA00022563"/>
    </source>
</evidence>